<dbReference type="STRING" id="136857.CTEST_04955"/>
<keyword evidence="1" id="KW-0732">Signal</keyword>
<evidence type="ECO:0000313" key="3">
    <source>
        <dbReference type="Proteomes" id="UP000035540"/>
    </source>
</evidence>
<dbReference type="RefSeq" id="WP_052844305.1">
    <property type="nucleotide sequence ID" value="NZ_CP011545.1"/>
</dbReference>
<evidence type="ECO:0000313" key="2">
    <source>
        <dbReference type="EMBL" id="AKK08438.1"/>
    </source>
</evidence>
<accession>A0A0G3H991</accession>
<feature type="chain" id="PRO_5005184468" description="Extracellular solute-binding protein" evidence="1">
    <location>
        <begin position="27"/>
        <end position="229"/>
    </location>
</feature>
<dbReference type="KEGG" id="cted:CTEST_04955"/>
<keyword evidence="3" id="KW-1185">Reference proteome</keyword>
<sequence length="229" mass="24583">MLRRGNRGPRATGTTILASVLAVATAASLSACTTMEPHRDELEGLKRSVIMLIEPNSMEQSVLAEIYQQVLQSEGRTTSLRVDPESGVKGRIDAISSGEVDFIIDCSGPMLEYVDSAAANELAQEYAAAGANPNAGDLAERTYDAFVGSLPGSLATPDPSTAEGCATEGTQRLPHSIVPVYYRELFDRRETQALNKATRDLTTADLKELVESAQRESSISTVVAEWLAY</sequence>
<evidence type="ECO:0000256" key="1">
    <source>
        <dbReference type="SAM" id="SignalP"/>
    </source>
</evidence>
<dbReference type="EMBL" id="CP011545">
    <property type="protein sequence ID" value="AKK08438.1"/>
    <property type="molecule type" value="Genomic_DNA"/>
</dbReference>
<dbReference type="Proteomes" id="UP000035540">
    <property type="component" value="Chromosome"/>
</dbReference>
<dbReference type="AlphaFoldDB" id="A0A0G3H991"/>
<name>A0A0G3H991_9CORY</name>
<proteinExistence type="predicted"/>
<protein>
    <recommendedName>
        <fullName evidence="4">Extracellular solute-binding protein</fullName>
    </recommendedName>
</protein>
<dbReference type="Gene3D" id="3.40.190.10">
    <property type="entry name" value="Periplasmic binding protein-like II"/>
    <property type="match status" value="1"/>
</dbReference>
<organism evidence="2 3">
    <name type="scientific">Corynebacterium testudinoris</name>
    <dbReference type="NCBI Taxonomy" id="136857"/>
    <lineage>
        <taxon>Bacteria</taxon>
        <taxon>Bacillati</taxon>
        <taxon>Actinomycetota</taxon>
        <taxon>Actinomycetes</taxon>
        <taxon>Mycobacteriales</taxon>
        <taxon>Corynebacteriaceae</taxon>
        <taxon>Corynebacterium</taxon>
    </lineage>
</organism>
<dbReference type="PATRIC" id="fig|136857.5.peg.985"/>
<gene>
    <name evidence="2" type="ORF">CTEST_04955</name>
</gene>
<dbReference type="OrthoDB" id="4423830at2"/>
<reference evidence="3" key="2">
    <citation type="submission" date="2015-05" db="EMBL/GenBank/DDBJ databases">
        <title>Complete genome sequence of Corynebacterium testudinoris DSM 44614, recovered from necrotic lesions in the mouth of a tortoise.</title>
        <authorList>
            <person name="Ruckert C."/>
            <person name="Albersmeier A."/>
            <person name="Winkler A."/>
            <person name="Tauch A."/>
        </authorList>
    </citation>
    <scope>NUCLEOTIDE SEQUENCE [LARGE SCALE GENOMIC DNA]</scope>
    <source>
        <strain evidence="3">DSM 44614</strain>
    </source>
</reference>
<evidence type="ECO:0008006" key="4">
    <source>
        <dbReference type="Google" id="ProtNLM"/>
    </source>
</evidence>
<dbReference type="PROSITE" id="PS51257">
    <property type="entry name" value="PROKAR_LIPOPROTEIN"/>
    <property type="match status" value="1"/>
</dbReference>
<reference evidence="2 3" key="1">
    <citation type="journal article" date="2015" name="Genome Announc.">
        <title>Complete Genome Sequence of the Type Strain Corynebacterium testudinoris DSM 44614, Recovered from Necrotic Lesions in the Mouth of a Tortoise.</title>
        <authorList>
            <person name="Ruckert C."/>
            <person name="Kriete M."/>
            <person name="Jaenicke S."/>
            <person name="Winkler A."/>
            <person name="Tauch A."/>
        </authorList>
    </citation>
    <scope>NUCLEOTIDE SEQUENCE [LARGE SCALE GENOMIC DNA]</scope>
    <source>
        <strain evidence="2 3">DSM 44614</strain>
    </source>
</reference>
<feature type="signal peptide" evidence="1">
    <location>
        <begin position="1"/>
        <end position="26"/>
    </location>
</feature>